<evidence type="ECO:0000313" key="2">
    <source>
        <dbReference type="Proteomes" id="UP000805649"/>
    </source>
</evidence>
<keyword evidence="2" id="KW-1185">Reference proteome</keyword>
<dbReference type="Proteomes" id="UP000805649">
    <property type="component" value="Unassembled WGS sequence"/>
</dbReference>
<organism evidence="1 2">
    <name type="scientific">Colletotrichum truncatum</name>
    <name type="common">Anthracnose fungus</name>
    <name type="synonym">Colletotrichum capsici</name>
    <dbReference type="NCBI Taxonomy" id="5467"/>
    <lineage>
        <taxon>Eukaryota</taxon>
        <taxon>Fungi</taxon>
        <taxon>Dikarya</taxon>
        <taxon>Ascomycota</taxon>
        <taxon>Pezizomycotina</taxon>
        <taxon>Sordariomycetes</taxon>
        <taxon>Hypocreomycetidae</taxon>
        <taxon>Glomerellales</taxon>
        <taxon>Glomerellaceae</taxon>
        <taxon>Colletotrichum</taxon>
        <taxon>Colletotrichum truncatum species complex</taxon>
    </lineage>
</organism>
<proteinExistence type="predicted"/>
<gene>
    <name evidence="1" type="ORF">CTRU02_214521</name>
</gene>
<reference evidence="1 2" key="1">
    <citation type="journal article" date="2020" name="Phytopathology">
        <title>Genome Sequence Resources of Colletotrichum truncatum, C. plurivorum, C. musicola, and C. sojae: Four Species Pathogenic to Soybean (Glycine max).</title>
        <authorList>
            <person name="Rogerio F."/>
            <person name="Boufleur T.R."/>
            <person name="Ciampi-Guillardi M."/>
            <person name="Sukno S.A."/>
            <person name="Thon M.R."/>
            <person name="Massola Junior N.S."/>
            <person name="Baroncelli R."/>
        </authorList>
    </citation>
    <scope>NUCLEOTIDE SEQUENCE [LARGE SCALE GENOMIC DNA]</scope>
    <source>
        <strain evidence="1 2">CMES1059</strain>
    </source>
</reference>
<accession>A0ACC3YF01</accession>
<comment type="caution">
    <text evidence="1">The sequence shown here is derived from an EMBL/GenBank/DDBJ whole genome shotgun (WGS) entry which is preliminary data.</text>
</comment>
<name>A0ACC3YF01_COLTU</name>
<evidence type="ECO:0000313" key="1">
    <source>
        <dbReference type="EMBL" id="KAL0930446.1"/>
    </source>
</evidence>
<dbReference type="EMBL" id="VUJX02000011">
    <property type="protein sequence ID" value="KAL0930446.1"/>
    <property type="molecule type" value="Genomic_DNA"/>
</dbReference>
<protein>
    <submittedName>
        <fullName evidence="1">Uncharacterized protein</fullName>
    </submittedName>
</protein>
<sequence>MGSSTQKQRNGPNVGTQAVPDTSCLAYDDDGSRRREGDANRNGKIAIADVPARTPGGLTTHHCPFCHTPNSGRCLKKGCIIECAHCGVHRSAKKSSSCWGCEDNAVRAARKQKEQEEATARAERKLKTTVEPSPPARKKSRWTANQHEQSRMQQVHGQQANQQKQISKTSGIAKWAAARPVKVRKRKGRVGRRGLSRSAYAHMLQMYNVGDFDTMDIDVDEGTNVANSPFGIEDPFNQNPTVNQNPFTKRNPFTKQNPFTNQYPTVNQNPFTNQNPIVNQNLFANQQPFTSHNAFNSEEARMQREMEVAALQYRVRDFLTRLANEMSNLLEAV</sequence>